<evidence type="ECO:0000256" key="1">
    <source>
        <dbReference type="SAM" id="Phobius"/>
    </source>
</evidence>
<sequence>MDLPPEMHLHIISHLSYPDALALKHTNSYFYSLVTTNVQFRVNWIIERVSSGLPILWRKCELRTDESFCKGDVKRTMERRRRHKECKPGDGGCAVVAGSNCGGASSELYWQFRRCKVLMRRATKIALEHQMLAIGLLLCIIAVLWQILF</sequence>
<dbReference type="OrthoDB" id="5281164at2759"/>
<reference evidence="4" key="3">
    <citation type="journal article" date="2010" name="Genome Res.">
        <title>Population genomic sequencing of Coccidioides fungi reveals recent hybridization and transposon control.</title>
        <authorList>
            <person name="Neafsey D.E."/>
            <person name="Barker B.M."/>
            <person name="Sharpton T.J."/>
            <person name="Stajich J.E."/>
            <person name="Park D.J."/>
            <person name="Whiston E."/>
            <person name="Hung C.-Y."/>
            <person name="McMahan C."/>
            <person name="White J."/>
            <person name="Sykes S."/>
            <person name="Heiman D."/>
            <person name="Young S."/>
            <person name="Zeng Q."/>
            <person name="Abouelleil A."/>
            <person name="Aftuck L."/>
            <person name="Bessette D."/>
            <person name="Brown A."/>
            <person name="FitzGerald M."/>
            <person name="Lui A."/>
            <person name="Macdonald J.P."/>
            <person name="Priest M."/>
            <person name="Orbach M.J."/>
            <person name="Galgiani J.N."/>
            <person name="Kirkland T.N."/>
            <person name="Cole G.T."/>
            <person name="Birren B.W."/>
            <person name="Henn M.R."/>
            <person name="Taylor J.W."/>
            <person name="Rounsley S.D."/>
        </authorList>
    </citation>
    <scope>NUCLEOTIDE SEQUENCE [LARGE SCALE GENOMIC DNA]</scope>
    <source>
        <strain evidence="4">RMSCC 3488</strain>
    </source>
</reference>
<protein>
    <submittedName>
        <fullName evidence="3">F-box domain-containing protein</fullName>
    </submittedName>
</protein>
<dbReference type="Pfam" id="PF00646">
    <property type="entry name" value="F-box"/>
    <property type="match status" value="1"/>
</dbReference>
<proteinExistence type="predicted"/>
<dbReference type="InterPro" id="IPR036047">
    <property type="entry name" value="F-box-like_dom_sf"/>
</dbReference>
<dbReference type="PROSITE" id="PS50181">
    <property type="entry name" value="FBOX"/>
    <property type="match status" value="1"/>
</dbReference>
<gene>
    <name evidence="3" type="ORF">CPAG_08981</name>
</gene>
<accession>A0A0J6IL37</accession>
<reference evidence="3 4" key="1">
    <citation type="submission" date="2007-06" db="EMBL/GenBank/DDBJ databases">
        <title>The Genome Sequence of Coccidioides posadasii RMSCC_3488.</title>
        <authorList>
            <consortium name="Coccidioides Genome Resources Consortium"/>
            <consortium name="The Broad Institute Genome Sequencing Platform"/>
            <person name="Henn M.R."/>
            <person name="Sykes S."/>
            <person name="Young S."/>
            <person name="Jaffe D."/>
            <person name="Berlin A."/>
            <person name="Alvarez P."/>
            <person name="Butler J."/>
            <person name="Gnerre S."/>
            <person name="Grabherr M."/>
            <person name="Mauceli E."/>
            <person name="Brockman W."/>
            <person name="Kodira C."/>
            <person name="Alvarado L."/>
            <person name="Zeng Q."/>
            <person name="Crawford M."/>
            <person name="Antoine C."/>
            <person name="Devon K."/>
            <person name="Galgiani J."/>
            <person name="Orsborn K."/>
            <person name="Lewis M.L."/>
            <person name="Nusbaum C."/>
            <person name="Galagan J."/>
            <person name="Birren B."/>
        </authorList>
    </citation>
    <scope>NUCLEOTIDE SEQUENCE [LARGE SCALE GENOMIC DNA]</scope>
    <source>
        <strain evidence="3 4">RMSCC 3488</strain>
    </source>
</reference>
<keyword evidence="1" id="KW-1133">Transmembrane helix</keyword>
<name>A0A0J6IL37_COCPO</name>
<dbReference type="Proteomes" id="UP000054567">
    <property type="component" value="Unassembled WGS sequence"/>
</dbReference>
<dbReference type="AlphaFoldDB" id="A0A0J6IL37"/>
<dbReference type="VEuPathDB" id="FungiDB:CPAG_08981"/>
<dbReference type="SUPFAM" id="SSF81383">
    <property type="entry name" value="F-box domain"/>
    <property type="match status" value="1"/>
</dbReference>
<reference evidence="4" key="2">
    <citation type="journal article" date="2009" name="Genome Res.">
        <title>Comparative genomic analyses of the human fungal pathogens Coccidioides and their relatives.</title>
        <authorList>
            <person name="Sharpton T.J."/>
            <person name="Stajich J.E."/>
            <person name="Rounsley S.D."/>
            <person name="Gardner M.J."/>
            <person name="Wortman J.R."/>
            <person name="Jordar V.S."/>
            <person name="Maiti R."/>
            <person name="Kodira C.D."/>
            <person name="Neafsey D.E."/>
            <person name="Zeng Q."/>
            <person name="Hung C.-Y."/>
            <person name="McMahan C."/>
            <person name="Muszewska A."/>
            <person name="Grynberg M."/>
            <person name="Mandel M.A."/>
            <person name="Kellner E.M."/>
            <person name="Barker B.M."/>
            <person name="Galgiani J.N."/>
            <person name="Orbach M.J."/>
            <person name="Kirkland T.N."/>
            <person name="Cole G.T."/>
            <person name="Henn M.R."/>
            <person name="Birren B.W."/>
            <person name="Taylor J.W."/>
        </authorList>
    </citation>
    <scope>NUCLEOTIDE SEQUENCE [LARGE SCALE GENOMIC DNA]</scope>
    <source>
        <strain evidence="4">RMSCC 3488</strain>
    </source>
</reference>
<evidence type="ECO:0000313" key="3">
    <source>
        <dbReference type="EMBL" id="KMM72687.1"/>
    </source>
</evidence>
<keyword evidence="1" id="KW-0812">Transmembrane</keyword>
<keyword evidence="1" id="KW-0472">Membrane</keyword>
<feature type="transmembrane region" description="Helical" evidence="1">
    <location>
        <begin position="129"/>
        <end position="148"/>
    </location>
</feature>
<dbReference type="InterPro" id="IPR001810">
    <property type="entry name" value="F-box_dom"/>
</dbReference>
<organism evidence="3 4">
    <name type="scientific">Coccidioides posadasii RMSCC 3488</name>
    <dbReference type="NCBI Taxonomy" id="454284"/>
    <lineage>
        <taxon>Eukaryota</taxon>
        <taxon>Fungi</taxon>
        <taxon>Dikarya</taxon>
        <taxon>Ascomycota</taxon>
        <taxon>Pezizomycotina</taxon>
        <taxon>Eurotiomycetes</taxon>
        <taxon>Eurotiomycetidae</taxon>
        <taxon>Onygenales</taxon>
        <taxon>Onygenaceae</taxon>
        <taxon>Coccidioides</taxon>
    </lineage>
</organism>
<feature type="domain" description="F-box" evidence="2">
    <location>
        <begin position="1"/>
        <end position="43"/>
    </location>
</feature>
<evidence type="ECO:0000259" key="2">
    <source>
        <dbReference type="PROSITE" id="PS50181"/>
    </source>
</evidence>
<evidence type="ECO:0000313" key="4">
    <source>
        <dbReference type="Proteomes" id="UP000054567"/>
    </source>
</evidence>
<dbReference type="EMBL" id="DS268114">
    <property type="protein sequence ID" value="KMM72687.1"/>
    <property type="molecule type" value="Genomic_DNA"/>
</dbReference>